<name>A0A2N8L341_9BURK</name>
<dbReference type="OrthoDB" id="9182557at2"/>
<evidence type="ECO:0008006" key="4">
    <source>
        <dbReference type="Google" id="ProtNLM"/>
    </source>
</evidence>
<keyword evidence="1" id="KW-0812">Transmembrane</keyword>
<keyword evidence="1" id="KW-0472">Membrane</keyword>
<comment type="caution">
    <text evidence="2">The sequence shown here is derived from an EMBL/GenBank/DDBJ whole genome shotgun (WGS) entry which is preliminary data.</text>
</comment>
<dbReference type="EMBL" id="POSP01000001">
    <property type="protein sequence ID" value="PND40114.1"/>
    <property type="molecule type" value="Genomic_DNA"/>
</dbReference>
<sequence length="95" mass="10856">MNSQLSADLLLFLGTWLLSALAVAGLHRREFKRSPDKAARYRALPFRYKALCWLLVLPLFAGSLLNGWLLLPALGSLYLAEVLCLRWYRKAGLWH</sequence>
<reference evidence="2 3" key="1">
    <citation type="submission" date="2018-01" db="EMBL/GenBank/DDBJ databases">
        <title>Draft genome sequence of Paucibacter aquatile CR182 isolated from freshwater of the Nakdong River.</title>
        <authorList>
            <person name="Choi A."/>
            <person name="Chung E.J."/>
        </authorList>
    </citation>
    <scope>NUCLEOTIDE SEQUENCE [LARGE SCALE GENOMIC DNA]</scope>
    <source>
        <strain evidence="2 3">CR182</strain>
    </source>
</reference>
<feature type="transmembrane region" description="Helical" evidence="1">
    <location>
        <begin position="6"/>
        <end position="26"/>
    </location>
</feature>
<protein>
    <recommendedName>
        <fullName evidence="4">DUF3325 domain-containing protein</fullName>
    </recommendedName>
</protein>
<feature type="transmembrane region" description="Helical" evidence="1">
    <location>
        <begin position="46"/>
        <end position="64"/>
    </location>
</feature>
<keyword evidence="1" id="KW-1133">Transmembrane helix</keyword>
<accession>A0A2N8L341</accession>
<keyword evidence="3" id="KW-1185">Reference proteome</keyword>
<dbReference type="Proteomes" id="UP000235916">
    <property type="component" value="Unassembled WGS sequence"/>
</dbReference>
<dbReference type="RefSeq" id="WP_102766249.1">
    <property type="nucleotide sequence ID" value="NZ_POSP01000001.1"/>
</dbReference>
<evidence type="ECO:0000313" key="2">
    <source>
        <dbReference type="EMBL" id="PND40114.1"/>
    </source>
</evidence>
<dbReference type="AlphaFoldDB" id="A0A2N8L341"/>
<evidence type="ECO:0000256" key="1">
    <source>
        <dbReference type="SAM" id="Phobius"/>
    </source>
</evidence>
<gene>
    <name evidence="2" type="ORF">C1O66_01625</name>
</gene>
<proteinExistence type="predicted"/>
<organism evidence="2 3">
    <name type="scientific">Kinneretia aquatilis</name>
    <dbReference type="NCBI Taxonomy" id="2070761"/>
    <lineage>
        <taxon>Bacteria</taxon>
        <taxon>Pseudomonadati</taxon>
        <taxon>Pseudomonadota</taxon>
        <taxon>Betaproteobacteria</taxon>
        <taxon>Burkholderiales</taxon>
        <taxon>Sphaerotilaceae</taxon>
        <taxon>Roseateles</taxon>
    </lineage>
</organism>
<evidence type="ECO:0000313" key="3">
    <source>
        <dbReference type="Proteomes" id="UP000235916"/>
    </source>
</evidence>